<comment type="caution">
    <text evidence="1">The sequence shown here is derived from an EMBL/GenBank/DDBJ whole genome shotgun (WGS) entry which is preliminary data.</text>
</comment>
<gene>
    <name evidence="1" type="ORF">Tcan_17923</name>
</gene>
<proteinExistence type="predicted"/>
<name>A0A0B2VUV3_TOXCA</name>
<sequence>MVMSQELEERRPTRCVTMAHKMKERTLSPLRSNGPGIERQDFEIYAWFSTSSDFHSLPPQNLFSSSEASNTTATMNRNSCSAQSCLMHLSMDRNKVDIPNERSFEFPYLLLQGTKKVLRLLGEFTVLLNDRQ</sequence>
<dbReference type="Proteomes" id="UP000031036">
    <property type="component" value="Unassembled WGS sequence"/>
</dbReference>
<protein>
    <submittedName>
        <fullName evidence="1">Uncharacterized protein</fullName>
    </submittedName>
</protein>
<accession>A0A0B2VUV3</accession>
<organism evidence="1 2">
    <name type="scientific">Toxocara canis</name>
    <name type="common">Canine roundworm</name>
    <dbReference type="NCBI Taxonomy" id="6265"/>
    <lineage>
        <taxon>Eukaryota</taxon>
        <taxon>Metazoa</taxon>
        <taxon>Ecdysozoa</taxon>
        <taxon>Nematoda</taxon>
        <taxon>Chromadorea</taxon>
        <taxon>Rhabditida</taxon>
        <taxon>Spirurina</taxon>
        <taxon>Ascaridomorpha</taxon>
        <taxon>Ascaridoidea</taxon>
        <taxon>Toxocaridae</taxon>
        <taxon>Toxocara</taxon>
    </lineage>
</organism>
<dbReference type="AlphaFoldDB" id="A0A0B2VUV3"/>
<evidence type="ECO:0000313" key="1">
    <source>
        <dbReference type="EMBL" id="KHN87296.1"/>
    </source>
</evidence>
<evidence type="ECO:0000313" key="2">
    <source>
        <dbReference type="Proteomes" id="UP000031036"/>
    </source>
</evidence>
<reference evidence="1 2" key="1">
    <citation type="submission" date="2014-11" db="EMBL/GenBank/DDBJ databases">
        <title>Genetic blueprint of the zoonotic pathogen Toxocara canis.</title>
        <authorList>
            <person name="Zhu X.-Q."/>
            <person name="Korhonen P.K."/>
            <person name="Cai H."/>
            <person name="Young N.D."/>
            <person name="Nejsum P."/>
            <person name="von Samson-Himmelstjerna G."/>
            <person name="Boag P.R."/>
            <person name="Tan P."/>
            <person name="Li Q."/>
            <person name="Min J."/>
            <person name="Yang Y."/>
            <person name="Wang X."/>
            <person name="Fang X."/>
            <person name="Hall R.S."/>
            <person name="Hofmann A."/>
            <person name="Sternberg P.W."/>
            <person name="Jex A.R."/>
            <person name="Gasser R.B."/>
        </authorList>
    </citation>
    <scope>NUCLEOTIDE SEQUENCE [LARGE SCALE GENOMIC DNA]</scope>
    <source>
        <strain evidence="1">PN_DK_2014</strain>
    </source>
</reference>
<dbReference type="EMBL" id="JPKZ01000441">
    <property type="protein sequence ID" value="KHN87296.1"/>
    <property type="molecule type" value="Genomic_DNA"/>
</dbReference>
<keyword evidence="2" id="KW-1185">Reference proteome</keyword>